<gene>
    <name evidence="10" type="primary">pmbA</name>
    <name evidence="10" type="ORF">HZI69_01965</name>
</gene>
<evidence type="ECO:0000313" key="11">
    <source>
        <dbReference type="Proteomes" id="UP000590599"/>
    </source>
</evidence>
<comment type="similarity">
    <text evidence="2">Belongs to the peptidase U62 family.</text>
</comment>
<keyword evidence="6 10" id="KW-0482">Metalloprotease</keyword>
<evidence type="ECO:0000256" key="6">
    <source>
        <dbReference type="ARBA" id="ARBA00023049"/>
    </source>
</evidence>
<dbReference type="Pfam" id="PF19289">
    <property type="entry name" value="PmbA_TldD_3rd"/>
    <property type="match status" value="1"/>
</dbReference>
<keyword evidence="5" id="KW-0378">Hydrolase</keyword>
<name>A0A852PVZ9_HAEHA</name>
<dbReference type="FunFam" id="3.30.2290.10:FF:000002">
    <property type="entry name" value="Metalloprotease PmbA homolog"/>
    <property type="match status" value="1"/>
</dbReference>
<dbReference type="EMBL" id="JACBKA010000002">
    <property type="protein sequence ID" value="NYA26613.1"/>
    <property type="molecule type" value="Genomic_DNA"/>
</dbReference>
<dbReference type="NCBIfam" id="NF008268">
    <property type="entry name" value="PRK11040.1"/>
    <property type="match status" value="1"/>
</dbReference>
<evidence type="ECO:0000256" key="3">
    <source>
        <dbReference type="ARBA" id="ARBA00022490"/>
    </source>
</evidence>
<evidence type="ECO:0000256" key="5">
    <source>
        <dbReference type="ARBA" id="ARBA00022801"/>
    </source>
</evidence>
<evidence type="ECO:0000313" key="10">
    <source>
        <dbReference type="EMBL" id="NYA26613.1"/>
    </source>
</evidence>
<dbReference type="Pfam" id="PF01523">
    <property type="entry name" value="PmbA_TldD_1st"/>
    <property type="match status" value="1"/>
</dbReference>
<feature type="domain" description="Metalloprotease TldD/E central" evidence="9">
    <location>
        <begin position="128"/>
        <end position="234"/>
    </location>
</feature>
<dbReference type="Gene3D" id="3.30.2290.10">
    <property type="entry name" value="PmbA/TldD superfamily"/>
    <property type="match status" value="1"/>
</dbReference>
<accession>A0A852PVZ9</accession>
<dbReference type="InterPro" id="IPR045570">
    <property type="entry name" value="Metalloprtase-TldD/E_cen_dom"/>
</dbReference>
<dbReference type="GO" id="GO:0008237">
    <property type="term" value="F:metallopeptidase activity"/>
    <property type="evidence" value="ECO:0007669"/>
    <property type="project" value="UniProtKB-KW"/>
</dbReference>
<evidence type="ECO:0000256" key="4">
    <source>
        <dbReference type="ARBA" id="ARBA00022670"/>
    </source>
</evidence>
<dbReference type="InterPro" id="IPR045569">
    <property type="entry name" value="Metalloprtase-TldD/E_C"/>
</dbReference>
<dbReference type="InterPro" id="IPR035068">
    <property type="entry name" value="TldD/PmbA_N"/>
</dbReference>
<dbReference type="SUPFAM" id="SSF111283">
    <property type="entry name" value="Putative modulator of DNA gyrase, PmbA/TldD"/>
    <property type="match status" value="1"/>
</dbReference>
<keyword evidence="4 10" id="KW-0645">Protease</keyword>
<dbReference type="GO" id="GO:0006508">
    <property type="term" value="P:proteolysis"/>
    <property type="evidence" value="ECO:0007669"/>
    <property type="project" value="UniProtKB-KW"/>
</dbReference>
<organism evidence="10 11">
    <name type="scientific">Haemophilus haemolyticus</name>
    <dbReference type="NCBI Taxonomy" id="726"/>
    <lineage>
        <taxon>Bacteria</taxon>
        <taxon>Pseudomonadati</taxon>
        <taxon>Pseudomonadota</taxon>
        <taxon>Gammaproteobacteria</taxon>
        <taxon>Pasteurellales</taxon>
        <taxon>Pasteurellaceae</taxon>
        <taxon>Haemophilus</taxon>
    </lineage>
</organism>
<dbReference type="RefSeq" id="WP_179227136.1">
    <property type="nucleotide sequence ID" value="NZ_JACBKA010000002.1"/>
</dbReference>
<dbReference type="GO" id="GO:0005829">
    <property type="term" value="C:cytosol"/>
    <property type="evidence" value="ECO:0007669"/>
    <property type="project" value="TreeGrafter"/>
</dbReference>
<proteinExistence type="inferred from homology"/>
<comment type="caution">
    <text evidence="10">The sequence shown here is derived from an EMBL/GenBank/DDBJ whole genome shotgun (WGS) entry which is preliminary data.</text>
</comment>
<reference evidence="10 11" key="1">
    <citation type="submission" date="2020-07" db="EMBL/GenBank/DDBJ databases">
        <title>Genus Haemophilus, Bergeys manual.</title>
        <authorList>
            <person name="Noerskov-Lauritsen N."/>
        </authorList>
    </citation>
    <scope>NUCLEOTIDE SEQUENCE [LARGE SCALE GENOMIC DNA]</scope>
    <source>
        <strain evidence="10 11">CCUG30047</strain>
    </source>
</reference>
<evidence type="ECO:0000259" key="9">
    <source>
        <dbReference type="Pfam" id="PF19290"/>
    </source>
</evidence>
<feature type="domain" description="Metalloprotease TldD/E N-terminal" evidence="7">
    <location>
        <begin position="36"/>
        <end position="100"/>
    </location>
</feature>
<dbReference type="PANTHER" id="PTHR43421:SF1">
    <property type="entry name" value="METALLOPROTEASE PMBA"/>
    <property type="match status" value="1"/>
</dbReference>
<dbReference type="InterPro" id="IPR036059">
    <property type="entry name" value="TldD/PmbA_sf"/>
</dbReference>
<feature type="domain" description="Metalloprotease TldD/E C-terminal" evidence="8">
    <location>
        <begin position="241"/>
        <end position="450"/>
    </location>
</feature>
<keyword evidence="3" id="KW-0963">Cytoplasm</keyword>
<comment type="subcellular location">
    <subcellularLocation>
        <location evidence="1">Cytoplasm</location>
    </subcellularLocation>
</comment>
<sequence length="451" mass="48597">MKIAENQTALLKAQEQELRQAVSFAVELATKSGATAEVAVTKVSGLSVSTRLQEIENVEFTNDGALGISVYMGQQKGNASTSDLSEGAIRNAVEAALAIAKYTSPDDCTGLADKDLMAFEAPDLELYHAADVDIDKATELALQAEQAALQADKRIVNSNGASFNSHTGVKVYGNSHGMLQSYLSSRYSLSCSIIGGVEDALENDYEYTISREFDKLQSPIWVGENCAKKVVSRLNPQKLSTREVPVIFLNDVATGLISHFAAAISGGSLYRKSSFLLDHLGKQVLPDWFNISERPHLLCRLASTPFDSEGVRTQDREIVEDGILQTYLVTSYSGKKLGMPSTGHAGGIHNWLVKPNLTGGLTALLRQMGTGLLVTDVMGQGVNIVTGDYSRGASGFWVENGEIQYPVAEITIAGQLQDMLKNMVAVADDIEHRSNIQTGSILLDKMKISGN</sequence>
<evidence type="ECO:0000259" key="8">
    <source>
        <dbReference type="Pfam" id="PF19289"/>
    </source>
</evidence>
<evidence type="ECO:0000256" key="2">
    <source>
        <dbReference type="ARBA" id="ARBA00005836"/>
    </source>
</evidence>
<dbReference type="InterPro" id="IPR047657">
    <property type="entry name" value="PmbA"/>
</dbReference>
<dbReference type="PANTHER" id="PTHR43421">
    <property type="entry name" value="METALLOPROTEASE PMBA"/>
    <property type="match status" value="1"/>
</dbReference>
<dbReference type="InterPro" id="IPR002510">
    <property type="entry name" value="Metalloprtase-TldD/E_N"/>
</dbReference>
<dbReference type="AlphaFoldDB" id="A0A852PVZ9"/>
<evidence type="ECO:0000259" key="7">
    <source>
        <dbReference type="Pfam" id="PF01523"/>
    </source>
</evidence>
<evidence type="ECO:0000256" key="1">
    <source>
        <dbReference type="ARBA" id="ARBA00004496"/>
    </source>
</evidence>
<dbReference type="Pfam" id="PF19290">
    <property type="entry name" value="PmbA_TldD_2nd"/>
    <property type="match status" value="1"/>
</dbReference>
<protein>
    <submittedName>
        <fullName evidence="10">Metalloprotease PmbA</fullName>
    </submittedName>
</protein>
<dbReference type="Proteomes" id="UP000590599">
    <property type="component" value="Unassembled WGS sequence"/>
</dbReference>